<gene>
    <name evidence="2" type="ORF">RCL2_000365000</name>
</gene>
<sequence>MKGLSKDAPLTSKEALNREDVKSFFEAVIKFYYASIEVENIGEASGYNLSEKCSKYYETAKNSKAPEKFLTHIKKLGSYHAALNYITACACKEKYKDLYSNLQVHRLNPMTAHRPIYIFSWKNIVKRYIPNANYEGFKRKCLDDPNISERQSEIYGYNVFISGTNKKLCHRWMLPDIKDTAFRNESLIYLEFIIRDEIANYVHYTIVALNFDNEESESSLSLDSEDSSDNESLSFDSEESVLM</sequence>
<feature type="region of interest" description="Disordered" evidence="1">
    <location>
        <begin position="219"/>
        <end position="243"/>
    </location>
</feature>
<evidence type="ECO:0000313" key="3">
    <source>
        <dbReference type="Proteomes" id="UP000615446"/>
    </source>
</evidence>
<reference evidence="2" key="1">
    <citation type="submission" date="2019-10" db="EMBL/GenBank/DDBJ databases">
        <title>Conservation and host-specific expression of non-tandemly repeated heterogenous ribosome RNA gene in arbuscular mycorrhizal fungi.</title>
        <authorList>
            <person name="Maeda T."/>
            <person name="Kobayashi Y."/>
            <person name="Nakagawa T."/>
            <person name="Ezawa T."/>
            <person name="Yamaguchi K."/>
            <person name="Bino T."/>
            <person name="Nishimoto Y."/>
            <person name="Shigenobu S."/>
            <person name="Kawaguchi M."/>
        </authorList>
    </citation>
    <scope>NUCLEOTIDE SEQUENCE</scope>
    <source>
        <strain evidence="2">HR1</strain>
    </source>
</reference>
<evidence type="ECO:0000256" key="1">
    <source>
        <dbReference type="SAM" id="MobiDB-lite"/>
    </source>
</evidence>
<feature type="compositionally biased region" description="Acidic residues" evidence="1">
    <location>
        <begin position="219"/>
        <end position="229"/>
    </location>
</feature>
<dbReference type="AlphaFoldDB" id="A0A8H3KYG3"/>
<proteinExistence type="predicted"/>
<name>A0A8H3KYG3_9GLOM</name>
<accession>A0A8H3KYG3</accession>
<dbReference type="Proteomes" id="UP000615446">
    <property type="component" value="Unassembled WGS sequence"/>
</dbReference>
<protein>
    <submittedName>
        <fullName evidence="2">Uncharacterized protein</fullName>
    </submittedName>
</protein>
<evidence type="ECO:0000313" key="2">
    <source>
        <dbReference type="EMBL" id="GES76243.1"/>
    </source>
</evidence>
<organism evidence="2 3">
    <name type="scientific">Rhizophagus clarus</name>
    <dbReference type="NCBI Taxonomy" id="94130"/>
    <lineage>
        <taxon>Eukaryota</taxon>
        <taxon>Fungi</taxon>
        <taxon>Fungi incertae sedis</taxon>
        <taxon>Mucoromycota</taxon>
        <taxon>Glomeromycotina</taxon>
        <taxon>Glomeromycetes</taxon>
        <taxon>Glomerales</taxon>
        <taxon>Glomeraceae</taxon>
        <taxon>Rhizophagus</taxon>
    </lineage>
</organism>
<dbReference type="EMBL" id="BLAL01000019">
    <property type="protein sequence ID" value="GES76243.1"/>
    <property type="molecule type" value="Genomic_DNA"/>
</dbReference>
<comment type="caution">
    <text evidence="2">The sequence shown here is derived from an EMBL/GenBank/DDBJ whole genome shotgun (WGS) entry which is preliminary data.</text>
</comment>